<evidence type="ECO:0000313" key="3">
    <source>
        <dbReference type="EMBL" id="TKK90201.1"/>
    </source>
</evidence>
<dbReference type="SUPFAM" id="SSF52540">
    <property type="entry name" value="P-loop containing nucleoside triphosphate hydrolases"/>
    <property type="match status" value="1"/>
</dbReference>
<dbReference type="Gene3D" id="1.25.40.10">
    <property type="entry name" value="Tetratricopeptide repeat domain"/>
    <property type="match status" value="3"/>
</dbReference>
<protein>
    <submittedName>
        <fullName evidence="3">Toll/interleukin-1 receptor domain-containing protein</fullName>
    </submittedName>
</protein>
<dbReference type="InterPro" id="IPR000157">
    <property type="entry name" value="TIR_dom"/>
</dbReference>
<dbReference type="SUPFAM" id="SSF52200">
    <property type="entry name" value="Toll/Interleukin receptor TIR domain"/>
    <property type="match status" value="1"/>
</dbReference>
<dbReference type="SUPFAM" id="SSF48452">
    <property type="entry name" value="TPR-like"/>
    <property type="match status" value="3"/>
</dbReference>
<keyword evidence="4" id="KW-1185">Reference proteome</keyword>
<dbReference type="Proteomes" id="UP000308705">
    <property type="component" value="Unassembled WGS sequence"/>
</dbReference>
<dbReference type="Gene3D" id="3.40.50.10140">
    <property type="entry name" value="Toll/interleukin-1 receptor homology (TIR) domain"/>
    <property type="match status" value="1"/>
</dbReference>
<feature type="compositionally biased region" description="Basic and acidic residues" evidence="1">
    <location>
        <begin position="1"/>
        <end position="15"/>
    </location>
</feature>
<evidence type="ECO:0000259" key="2">
    <source>
        <dbReference type="Pfam" id="PF13676"/>
    </source>
</evidence>
<dbReference type="PANTHER" id="PTHR46082:SF6">
    <property type="entry name" value="AAA+ ATPASE DOMAIN-CONTAINING PROTEIN-RELATED"/>
    <property type="match status" value="1"/>
</dbReference>
<accession>A0A4U3ML57</accession>
<feature type="region of interest" description="Disordered" evidence="1">
    <location>
        <begin position="1"/>
        <end position="21"/>
    </location>
</feature>
<dbReference type="EMBL" id="SZQA01000004">
    <property type="protein sequence ID" value="TKK90201.1"/>
    <property type="molecule type" value="Genomic_DNA"/>
</dbReference>
<reference evidence="3 4" key="1">
    <citation type="submission" date="2019-04" db="EMBL/GenBank/DDBJ databases">
        <title>Herbidospora sp. NEAU-GS14.nov., a novel actinomycete isolated from soil.</title>
        <authorList>
            <person name="Han L."/>
        </authorList>
    </citation>
    <scope>NUCLEOTIDE SEQUENCE [LARGE SCALE GENOMIC DNA]</scope>
    <source>
        <strain evidence="3 4">NEAU-GS14</strain>
    </source>
</reference>
<evidence type="ECO:0000313" key="4">
    <source>
        <dbReference type="Proteomes" id="UP000308705"/>
    </source>
</evidence>
<sequence length="1078" mass="119189">MTPDSPARRTTDRPGDSLPDPEYTRDFFIHHADDDVAWAEWIACELEQAGYGVILTAWDIRPGHNRLEEIDKALATSRHTLHLLSSEQDAEAVVRTAAQHQGLAGKERALIPIRLRDGDVAGSVAALQPIDLCDVDEDEARRRLLSGVGNSTERVARGGFPNKSAKPVRFPGAEQEVWELRGHRSDPRFTGRDELLADLHRDLRASAIQAITGLGGLGKTQVAIEYAFRHGGSYDLIWWIRAEDPATLRGDYVELAKELGLPFDTDDQAIAALRQSLRRRRNWLLLFDNAEDPKELLPLLPEKLTGHVLITSRKPEWPHVQVRHLDMLTVPAAVEYLRQWGRMSDADTARELAEALGCLPLALAQAASVIADGMSAAEYLEHLRKESPALFAAGSHQETIASTWRVSFDRLADRSPAAVALFRLAAFLGAEAIPLDQLVPVTGMPAELAEVLKDPFKRVAATKALGEYSLAKTGDGLMSIHRIVQAVTRAELGADQTRWAEIALNATSNTFPSEVETPGSWPACETMLAHALSSAEHAQRIEADVTKTSDLLDRIARYLLARGRLERAASVVETALKSAGFSADALDYLRCRNTQGLILLSRGDFPGARQAQEEVYRARIQKLGAHDVDTLRAGRDFVEALFRQGHWAQATEVQNELVDAFTAILGAEDLESVTAVAYQATLIGAAGLYREARTLEERVVEMRFRLLGEEHTDTLKANANLAATLRALGEFRQARTIQEHVLAARKRILGDEHPHTLDANANLASTLRELGEFRQARTLEEHVLTARKRILGDEHPHTLTANAHLAITLNMLGESHEARTIQEHVFTASQRILGDEHPHTLTANANLADTLRRLGEYRQARTMQEHVLTARKRILGDEHPDTLTANANLAATLRELGEYRQARTLEEHVLTARKRILGDEHPDTLTANAHLAATLHALGEYRQARTMQEHVLTARKRILGDEHPDTLTVIAHLAITLNALEETADARLLLREALDISVRAHGKKNPLTSRMAMELASVFSSPHEANAKKAIIVQHLSWLSKEPPGNLSGEQKTIKERIKGLLFGGGKAGKRRQPKGRK</sequence>
<comment type="caution">
    <text evidence="3">The sequence shown here is derived from an EMBL/GenBank/DDBJ whole genome shotgun (WGS) entry which is preliminary data.</text>
</comment>
<dbReference type="InterPro" id="IPR053137">
    <property type="entry name" value="NLR-like"/>
</dbReference>
<dbReference type="InterPro" id="IPR027417">
    <property type="entry name" value="P-loop_NTPase"/>
</dbReference>
<dbReference type="NCBIfam" id="NF040586">
    <property type="entry name" value="FxSxx_TPR"/>
    <property type="match status" value="1"/>
</dbReference>
<dbReference type="OrthoDB" id="3542917at2"/>
<organism evidence="3 4">
    <name type="scientific">Herbidospora galbida</name>
    <dbReference type="NCBI Taxonomy" id="2575442"/>
    <lineage>
        <taxon>Bacteria</taxon>
        <taxon>Bacillati</taxon>
        <taxon>Actinomycetota</taxon>
        <taxon>Actinomycetes</taxon>
        <taxon>Streptosporangiales</taxon>
        <taxon>Streptosporangiaceae</taxon>
        <taxon>Herbidospora</taxon>
    </lineage>
</organism>
<dbReference type="GO" id="GO:0007165">
    <property type="term" value="P:signal transduction"/>
    <property type="evidence" value="ECO:0007669"/>
    <property type="project" value="InterPro"/>
</dbReference>
<dbReference type="InterPro" id="IPR011990">
    <property type="entry name" value="TPR-like_helical_dom_sf"/>
</dbReference>
<dbReference type="Pfam" id="PF13374">
    <property type="entry name" value="TPR_10"/>
    <property type="match status" value="2"/>
</dbReference>
<dbReference type="InterPro" id="IPR035897">
    <property type="entry name" value="Toll_tir_struct_dom_sf"/>
</dbReference>
<name>A0A4U3ML57_9ACTN</name>
<gene>
    <name evidence="3" type="ORF">FDA94_07235</name>
</gene>
<dbReference type="Pfam" id="PF13424">
    <property type="entry name" value="TPR_12"/>
    <property type="match status" value="3"/>
</dbReference>
<dbReference type="Pfam" id="PF13676">
    <property type="entry name" value="TIR_2"/>
    <property type="match status" value="1"/>
</dbReference>
<keyword evidence="3" id="KW-0675">Receptor</keyword>
<proteinExistence type="predicted"/>
<dbReference type="AlphaFoldDB" id="A0A4U3ML57"/>
<feature type="domain" description="TIR" evidence="2">
    <location>
        <begin position="27"/>
        <end position="145"/>
    </location>
</feature>
<dbReference type="PANTHER" id="PTHR46082">
    <property type="entry name" value="ATP/GTP-BINDING PROTEIN-RELATED"/>
    <property type="match status" value="1"/>
</dbReference>
<dbReference type="Gene3D" id="3.40.50.300">
    <property type="entry name" value="P-loop containing nucleotide triphosphate hydrolases"/>
    <property type="match status" value="1"/>
</dbReference>
<evidence type="ECO:0000256" key="1">
    <source>
        <dbReference type="SAM" id="MobiDB-lite"/>
    </source>
</evidence>